<dbReference type="InterPro" id="IPR007795">
    <property type="entry name" value="T7SS_EccB"/>
</dbReference>
<evidence type="ECO:0000256" key="8">
    <source>
        <dbReference type="ARBA" id="ARBA00022989"/>
    </source>
</evidence>
<dbReference type="Proteomes" id="UP001296706">
    <property type="component" value="Unassembled WGS sequence"/>
</dbReference>
<keyword evidence="6" id="KW-0378">Hydrolase</keyword>
<dbReference type="InterPro" id="IPR042485">
    <property type="entry name" value="T7SS_EccB_R3"/>
</dbReference>
<accession>A0ABX1R9H7</accession>
<dbReference type="RefSeq" id="WP_169394182.1">
    <property type="nucleotide sequence ID" value="NZ_JAAXKY010000005.1"/>
</dbReference>
<keyword evidence="8 10" id="KW-1133">Transmembrane helix</keyword>
<keyword evidence="4 10" id="KW-0812">Transmembrane</keyword>
<gene>
    <name evidence="11" type="primary">eccB</name>
    <name evidence="11" type="ORF">HF577_03110</name>
</gene>
<name>A0ABX1R9H7_9PSEU</name>
<keyword evidence="12" id="KW-1185">Reference proteome</keyword>
<dbReference type="EMBL" id="JAAXKY010000005">
    <property type="protein sequence ID" value="NMH76099.1"/>
    <property type="molecule type" value="Genomic_DNA"/>
</dbReference>
<evidence type="ECO:0000256" key="4">
    <source>
        <dbReference type="ARBA" id="ARBA00022692"/>
    </source>
</evidence>
<dbReference type="PANTHER" id="PTHR40765">
    <property type="entry name" value="ESX-2 SECRETION SYSTEM ATPASE ECCB2"/>
    <property type="match status" value="1"/>
</dbReference>
<evidence type="ECO:0000256" key="2">
    <source>
        <dbReference type="ARBA" id="ARBA00008149"/>
    </source>
</evidence>
<feature type="transmembrane region" description="Helical" evidence="10">
    <location>
        <begin position="48"/>
        <end position="69"/>
    </location>
</feature>
<evidence type="ECO:0000256" key="3">
    <source>
        <dbReference type="ARBA" id="ARBA00022475"/>
    </source>
</evidence>
<dbReference type="Pfam" id="PF05108">
    <property type="entry name" value="T7SS_ESX1_EccB"/>
    <property type="match status" value="1"/>
</dbReference>
<dbReference type="NCBIfam" id="TIGR03919">
    <property type="entry name" value="T7SS_EccB"/>
    <property type="match status" value="1"/>
</dbReference>
<keyword evidence="7" id="KW-0067">ATP-binding</keyword>
<dbReference type="Gene3D" id="3.30.2390.20">
    <property type="entry name" value="Type VII secretion system EccB, repeat 1 domain"/>
    <property type="match status" value="1"/>
</dbReference>
<sequence length="479" mass="47347">MSRPSAVRAPATRDQVDAYRFGLRRLEAALVRGDPVPLHEQIRSQRRAALAGVVLGLLGLCGAAVYSVVVPRPDWKQQDVVIGAGSGAMYVVAHGPDRLVPVANLPAARLVLAALRTGGSTGADPATATPVAVPDAALAAAARTPTAAVPGAVAVQPGGPAPPPRWAVCDRTTADGTLVGTTVVAGMAAPEPMPPGDGVLLDGPDGATWLVTEGRRHRVDTGDGRVLAAFGLTGRIPRAAAPDVVSLVPEGAALATPEVAGRGGTAPAGLPGRIGDVLVTTPVGGAPRHFAVLAGGLQEVPDVVAELLRVAAGQAQDLPIGPTELAAAALVDDLPVDGWPAGAPQLREPAESPVMCWTWTADGEPSGAVWTGAAEPLPTAAPPVALAQADGPGTHVDAVAVGPGGAVRATGPGRQPGTGPLWLVAATGVGYGVADDATAAALGITAAEPAPEAALRLLPAGPALDLAAAGRVVDVLPAG</sequence>
<evidence type="ECO:0000256" key="10">
    <source>
        <dbReference type="SAM" id="Phobius"/>
    </source>
</evidence>
<evidence type="ECO:0000313" key="12">
    <source>
        <dbReference type="Proteomes" id="UP001296706"/>
    </source>
</evidence>
<evidence type="ECO:0000256" key="6">
    <source>
        <dbReference type="ARBA" id="ARBA00022801"/>
    </source>
</evidence>
<evidence type="ECO:0000256" key="1">
    <source>
        <dbReference type="ARBA" id="ARBA00004162"/>
    </source>
</evidence>
<proteinExistence type="inferred from homology"/>
<evidence type="ECO:0000313" key="11">
    <source>
        <dbReference type="EMBL" id="NMH76099.1"/>
    </source>
</evidence>
<keyword evidence="3" id="KW-1003">Cell membrane</keyword>
<evidence type="ECO:0000256" key="9">
    <source>
        <dbReference type="ARBA" id="ARBA00023136"/>
    </source>
</evidence>
<dbReference type="InterPro" id="IPR044857">
    <property type="entry name" value="T7SS_EccB_R1"/>
</dbReference>
<comment type="caution">
    <text evidence="11">The sequence shown here is derived from an EMBL/GenBank/DDBJ whole genome shotgun (WGS) entry which is preliminary data.</text>
</comment>
<protein>
    <submittedName>
        <fullName evidence="11">Type VII secretion protein EccB</fullName>
    </submittedName>
</protein>
<dbReference type="Gene3D" id="2.40.50.910">
    <property type="entry name" value="Type VII secretion system EccB, repeat 3 domain"/>
    <property type="match status" value="1"/>
</dbReference>
<comment type="subcellular location">
    <subcellularLocation>
        <location evidence="1">Cell membrane</location>
        <topology evidence="1">Single-pass membrane protein</topology>
    </subcellularLocation>
</comment>
<comment type="similarity">
    <text evidence="2">Belongs to the EccB family.</text>
</comment>
<evidence type="ECO:0000256" key="5">
    <source>
        <dbReference type="ARBA" id="ARBA00022741"/>
    </source>
</evidence>
<organism evidence="11 12">
    <name type="scientific">Pseudonocardia xinjiangensis</name>
    <dbReference type="NCBI Taxonomy" id="75289"/>
    <lineage>
        <taxon>Bacteria</taxon>
        <taxon>Bacillati</taxon>
        <taxon>Actinomycetota</taxon>
        <taxon>Actinomycetes</taxon>
        <taxon>Pseudonocardiales</taxon>
        <taxon>Pseudonocardiaceae</taxon>
        <taxon>Pseudonocardia</taxon>
    </lineage>
</organism>
<keyword evidence="5" id="KW-0547">Nucleotide-binding</keyword>
<evidence type="ECO:0000256" key="7">
    <source>
        <dbReference type="ARBA" id="ARBA00022840"/>
    </source>
</evidence>
<keyword evidence="9 10" id="KW-0472">Membrane</keyword>
<dbReference type="PANTHER" id="PTHR40765:SF2">
    <property type="entry name" value="ESX-2 SECRETION SYSTEM ATPASE ECCB2"/>
    <property type="match status" value="1"/>
</dbReference>
<reference evidence="11 12" key="1">
    <citation type="submission" date="2020-04" db="EMBL/GenBank/DDBJ databases">
        <authorList>
            <person name="Klaysubun C."/>
            <person name="Duangmal K."/>
            <person name="Lipun K."/>
        </authorList>
    </citation>
    <scope>NUCLEOTIDE SEQUENCE [LARGE SCALE GENOMIC DNA]</scope>
    <source>
        <strain evidence="11 12">JCM 11839</strain>
    </source>
</reference>